<protein>
    <recommendedName>
        <fullName evidence="4">Secreted protein</fullName>
    </recommendedName>
</protein>
<gene>
    <name evidence="2" type="ORF">B7Y86_01365</name>
</gene>
<dbReference type="AlphaFoldDB" id="A0A258HQ60"/>
<reference evidence="2 3" key="1">
    <citation type="submission" date="2017-03" db="EMBL/GenBank/DDBJ databases">
        <title>Lifting the veil on microbial sulfur biogeochemistry in mining wastewaters.</title>
        <authorList>
            <person name="Kantor R.S."/>
            <person name="Colenbrander Nelson T."/>
            <person name="Marshall S."/>
            <person name="Bennett D."/>
            <person name="Apte S."/>
            <person name="Camacho D."/>
            <person name="Thomas B.C."/>
            <person name="Warren L.A."/>
            <person name="Banfield J.F."/>
        </authorList>
    </citation>
    <scope>NUCLEOTIDE SEQUENCE [LARGE SCALE GENOMIC DNA]</scope>
    <source>
        <strain evidence="2">32-68-21</strain>
    </source>
</reference>
<sequence>MRQTILPIIGMLMLGLTTAARAEDVGSRPATGLKTVTSGDCDGRTAALEIVRSSDGVEGPARVTAILDGRRQPLRPDGPFLSLFTRLNEPTRISLVCTPSGVNFEFFHATGVQPGEAGDAPQILSSYGVFGLNWPTSAPTD</sequence>
<evidence type="ECO:0000313" key="3">
    <source>
        <dbReference type="Proteomes" id="UP000216147"/>
    </source>
</evidence>
<evidence type="ECO:0000313" key="2">
    <source>
        <dbReference type="EMBL" id="OYX59101.1"/>
    </source>
</evidence>
<organism evidence="2 3">
    <name type="scientific">Brevundimonas subvibrioides</name>
    <dbReference type="NCBI Taxonomy" id="74313"/>
    <lineage>
        <taxon>Bacteria</taxon>
        <taxon>Pseudomonadati</taxon>
        <taxon>Pseudomonadota</taxon>
        <taxon>Alphaproteobacteria</taxon>
        <taxon>Caulobacterales</taxon>
        <taxon>Caulobacteraceae</taxon>
        <taxon>Brevundimonas</taxon>
    </lineage>
</organism>
<evidence type="ECO:0000256" key="1">
    <source>
        <dbReference type="SAM" id="SignalP"/>
    </source>
</evidence>
<feature type="chain" id="PRO_5013237441" description="Secreted protein" evidence="1">
    <location>
        <begin position="23"/>
        <end position="141"/>
    </location>
</feature>
<comment type="caution">
    <text evidence="2">The sequence shown here is derived from an EMBL/GenBank/DDBJ whole genome shotgun (WGS) entry which is preliminary data.</text>
</comment>
<dbReference type="EMBL" id="NCEQ01000001">
    <property type="protein sequence ID" value="OYX59101.1"/>
    <property type="molecule type" value="Genomic_DNA"/>
</dbReference>
<evidence type="ECO:0008006" key="4">
    <source>
        <dbReference type="Google" id="ProtNLM"/>
    </source>
</evidence>
<feature type="signal peptide" evidence="1">
    <location>
        <begin position="1"/>
        <end position="22"/>
    </location>
</feature>
<accession>A0A258HQ60</accession>
<name>A0A258HQ60_9CAUL</name>
<keyword evidence="1" id="KW-0732">Signal</keyword>
<dbReference type="Proteomes" id="UP000216147">
    <property type="component" value="Unassembled WGS sequence"/>
</dbReference>
<proteinExistence type="predicted"/>